<dbReference type="InterPro" id="IPR045788">
    <property type="entry name" value="MobC_2"/>
</dbReference>
<reference evidence="1 2" key="1">
    <citation type="submission" date="2018-10" db="EMBL/GenBank/DDBJ databases">
        <title>Genome sequencing of Mucilaginibacter sp. HYN0043.</title>
        <authorList>
            <person name="Kim M."/>
            <person name="Yi H."/>
        </authorList>
    </citation>
    <scope>NUCLEOTIDE SEQUENCE [LARGE SCALE GENOMIC DNA]</scope>
    <source>
        <strain evidence="1 2">HYN0043</strain>
    </source>
</reference>
<proteinExistence type="predicted"/>
<dbReference type="EMBL" id="CP032869">
    <property type="protein sequence ID" value="AYL94208.1"/>
    <property type="molecule type" value="Genomic_DNA"/>
</dbReference>
<protein>
    <submittedName>
        <fullName evidence="1">Mobilization protein</fullName>
    </submittedName>
</protein>
<evidence type="ECO:0000313" key="1">
    <source>
        <dbReference type="EMBL" id="AYL94208.1"/>
    </source>
</evidence>
<name>A0A494VS55_9SPHI</name>
<dbReference type="KEGG" id="muh:HYN43_002370"/>
<evidence type="ECO:0000313" key="2">
    <source>
        <dbReference type="Proteomes" id="UP000270046"/>
    </source>
</evidence>
<organism evidence="1 2">
    <name type="scientific">Mucilaginibacter celer</name>
    <dbReference type="NCBI Taxonomy" id="2305508"/>
    <lineage>
        <taxon>Bacteria</taxon>
        <taxon>Pseudomonadati</taxon>
        <taxon>Bacteroidota</taxon>
        <taxon>Sphingobacteriia</taxon>
        <taxon>Sphingobacteriales</taxon>
        <taxon>Sphingobacteriaceae</taxon>
        <taxon>Mucilaginibacter</taxon>
    </lineage>
</organism>
<dbReference type="AlphaFoldDB" id="A0A494VS55"/>
<accession>A0A494VS55</accession>
<keyword evidence="2" id="KW-1185">Reference proteome</keyword>
<gene>
    <name evidence="1" type="ORF">HYN43_002370</name>
</gene>
<dbReference type="Pfam" id="PF19514">
    <property type="entry name" value="MobC_2"/>
    <property type="match status" value="1"/>
</dbReference>
<dbReference type="Proteomes" id="UP000270046">
    <property type="component" value="Chromosome"/>
</dbReference>
<dbReference type="RefSeq" id="WP_119407927.1">
    <property type="nucleotide sequence ID" value="NZ_CP032869.1"/>
</dbReference>
<dbReference type="OrthoDB" id="950459at2"/>
<sequence>MEEKAENRCRWLNIRLKPEEYKTLETRLGKTTFQTMSEYHRALLMGKPVTVLTRDQSMDEVLQELVLLRKELNPIGNNLNQAVRNINAAHGFPDPRLWSTLLEVIHGKLEPAMSEIRDRMKNYADLWLQKLKAEKA</sequence>